<dbReference type="GeneID" id="74308507"/>
<dbReference type="Pfam" id="PF09879">
    <property type="entry name" value="EhaF"/>
    <property type="match status" value="1"/>
</dbReference>
<dbReference type="EMBL" id="CP096115">
    <property type="protein sequence ID" value="UUX92135.1"/>
    <property type="molecule type" value="Genomic_DNA"/>
</dbReference>
<evidence type="ECO:0000313" key="3">
    <source>
        <dbReference type="Proteomes" id="UP001060368"/>
    </source>
</evidence>
<evidence type="ECO:0000313" key="2">
    <source>
        <dbReference type="EMBL" id="UUX92135.1"/>
    </source>
</evidence>
<dbReference type="RefSeq" id="WP_257742286.1">
    <property type="nucleotide sequence ID" value="NZ_CP096115.1"/>
</dbReference>
<evidence type="ECO:0000256" key="1">
    <source>
        <dbReference type="SAM" id="Phobius"/>
    </source>
</evidence>
<organism evidence="2 3">
    <name type="scientific">Methanoplanus endosymbiosus</name>
    <dbReference type="NCBI Taxonomy" id="33865"/>
    <lineage>
        <taxon>Archaea</taxon>
        <taxon>Methanobacteriati</taxon>
        <taxon>Methanobacteriota</taxon>
        <taxon>Stenosarchaea group</taxon>
        <taxon>Methanomicrobia</taxon>
        <taxon>Methanomicrobiales</taxon>
        <taxon>Methanomicrobiaceae</taxon>
        <taxon>Methanoplanus</taxon>
    </lineage>
</organism>
<feature type="transmembrane region" description="Helical" evidence="1">
    <location>
        <begin position="20"/>
        <end position="40"/>
    </location>
</feature>
<keyword evidence="1" id="KW-0472">Membrane</keyword>
<accession>A0A9E7PL19</accession>
<feature type="transmembrane region" description="Helical" evidence="1">
    <location>
        <begin position="126"/>
        <end position="147"/>
    </location>
</feature>
<dbReference type="KEGG" id="mend:L6E24_12355"/>
<name>A0A9E7PL19_9EURY</name>
<protein>
    <submittedName>
        <fullName evidence="2">EhaF family protein</fullName>
    </submittedName>
</protein>
<keyword evidence="3" id="KW-1185">Reference proteome</keyword>
<dbReference type="PIRSF" id="PIRSF019373">
    <property type="entry name" value="EhaF"/>
    <property type="match status" value="1"/>
</dbReference>
<sequence>MVVRKISDYLQKVENIANIYGLIVAVVFIAALCLQVTSPLQYESEQLYPKDIVADSPLNPYERGGIPFGDTVVKAQYPSNAPYLGYVTAYLTPLSAFMAASSFYLGTTIVSHPGGIIDEILYNTRGLDTVVETSILFVAFAIAAFLYRRKE</sequence>
<proteinExistence type="predicted"/>
<dbReference type="Proteomes" id="UP001060368">
    <property type="component" value="Chromosome"/>
</dbReference>
<keyword evidence="1" id="KW-1133">Transmembrane helix</keyword>
<feature type="transmembrane region" description="Helical" evidence="1">
    <location>
        <begin position="83"/>
        <end position="106"/>
    </location>
</feature>
<dbReference type="AlphaFoldDB" id="A0A9E7PL19"/>
<keyword evidence="1" id="KW-0812">Transmembrane</keyword>
<dbReference type="InterPro" id="IPR011313">
    <property type="entry name" value="Prd_NiFe_hyd_3_EhaF"/>
</dbReference>
<gene>
    <name evidence="2" type="ORF">L6E24_12355</name>
</gene>
<reference evidence="2" key="1">
    <citation type="submission" date="2022-04" db="EMBL/GenBank/DDBJ databases">
        <title>Complete genome of Methanoplanus endosymbiosus DSM 3599.</title>
        <authorList>
            <person name="Chen S.-C."/>
            <person name="You Y.-T."/>
            <person name="Zhou Y.-Z."/>
            <person name="Lai M.-C."/>
        </authorList>
    </citation>
    <scope>NUCLEOTIDE SEQUENCE</scope>
    <source>
        <strain evidence="2">DSM 3599</strain>
    </source>
</reference>